<gene>
    <name evidence="2" type="ORF">A2754_01440</name>
</gene>
<dbReference type="GO" id="GO:0016702">
    <property type="term" value="F:oxidoreductase activity, acting on single donors with incorporation of molecular oxygen, incorporation of two atoms of oxygen"/>
    <property type="evidence" value="ECO:0007669"/>
    <property type="project" value="UniProtKB-ARBA"/>
</dbReference>
<dbReference type="NCBIfam" id="TIGR04336">
    <property type="entry name" value="AmmeMemoSam_B"/>
    <property type="match status" value="1"/>
</dbReference>
<dbReference type="AlphaFoldDB" id="A0A1F6ME02"/>
<protein>
    <submittedName>
        <fullName evidence="2">AmmeMemoRadiSam system protein B</fullName>
    </submittedName>
</protein>
<organism evidence="2 3">
    <name type="scientific">Candidatus Magasanikbacteria bacterium RIFCSPHIGHO2_01_FULL_47_8</name>
    <dbReference type="NCBI Taxonomy" id="1798673"/>
    <lineage>
        <taxon>Bacteria</taxon>
        <taxon>Candidatus Magasanikiibacteriota</taxon>
    </lineage>
</organism>
<reference evidence="2 3" key="1">
    <citation type="journal article" date="2016" name="Nat. Commun.">
        <title>Thousands of microbial genomes shed light on interconnected biogeochemical processes in an aquifer system.</title>
        <authorList>
            <person name="Anantharaman K."/>
            <person name="Brown C.T."/>
            <person name="Hug L.A."/>
            <person name="Sharon I."/>
            <person name="Castelle C.J."/>
            <person name="Probst A.J."/>
            <person name="Thomas B.C."/>
            <person name="Singh A."/>
            <person name="Wilkins M.J."/>
            <person name="Karaoz U."/>
            <person name="Brodie E.L."/>
            <person name="Williams K.H."/>
            <person name="Hubbard S.S."/>
            <person name="Banfield J.F."/>
        </authorList>
    </citation>
    <scope>NUCLEOTIDE SEQUENCE [LARGE SCALE GENOMIC DNA]</scope>
</reference>
<dbReference type="Gene3D" id="3.40.830.10">
    <property type="entry name" value="LigB-like"/>
    <property type="match status" value="1"/>
</dbReference>
<dbReference type="CDD" id="cd07951">
    <property type="entry name" value="ED_3B_N_AMMECR1"/>
    <property type="match status" value="1"/>
</dbReference>
<dbReference type="InterPro" id="IPR004183">
    <property type="entry name" value="Xdiol_dOase_suB"/>
</dbReference>
<evidence type="ECO:0000313" key="3">
    <source>
        <dbReference type="Proteomes" id="UP000177953"/>
    </source>
</evidence>
<dbReference type="EMBL" id="MFPU01000020">
    <property type="protein sequence ID" value="OGH69892.1"/>
    <property type="molecule type" value="Genomic_DNA"/>
</dbReference>
<evidence type="ECO:0000259" key="1">
    <source>
        <dbReference type="Pfam" id="PF02900"/>
    </source>
</evidence>
<name>A0A1F6ME02_9BACT</name>
<feature type="domain" description="Extradiol ring-cleavage dioxygenase class III enzyme subunit B" evidence="1">
    <location>
        <begin position="6"/>
        <end position="255"/>
    </location>
</feature>
<dbReference type="SUPFAM" id="SSF53213">
    <property type="entry name" value="LigB-like"/>
    <property type="match status" value="1"/>
</dbReference>
<dbReference type="GO" id="GO:0008198">
    <property type="term" value="F:ferrous iron binding"/>
    <property type="evidence" value="ECO:0007669"/>
    <property type="project" value="InterPro"/>
</dbReference>
<accession>A0A1F6ME02</accession>
<sequence length="263" mass="28932">MSLVFAAITPHSPLLIPAIGKDNLKKLSKTKQALERLEEDLYLSHPDTILIISSHGHILPDAFSINFCTDYESDLREFGDLTTKLKLKGEVTLPSKIRAASKKNGYPAVIVSERALDHGVVVPLFYLTRHLPDTTILPLHFSNLDWKTHLDFGYLVKDQIMHSNKRVAVIASGDLSHALTTDAPAGFNPAGAEFDQKIQELLSTGNSTGLLRLSPELVNNAAECGLRSFLILMGILRGVHYNYESYAYESPFGVGHLTANLAL</sequence>
<evidence type="ECO:0000313" key="2">
    <source>
        <dbReference type="EMBL" id="OGH69892.1"/>
    </source>
</evidence>
<comment type="caution">
    <text evidence="2">The sequence shown here is derived from an EMBL/GenBank/DDBJ whole genome shotgun (WGS) entry which is preliminary data.</text>
</comment>
<dbReference type="Proteomes" id="UP000177953">
    <property type="component" value="Unassembled WGS sequence"/>
</dbReference>
<proteinExistence type="predicted"/>
<dbReference type="Pfam" id="PF02900">
    <property type="entry name" value="LigB"/>
    <property type="match status" value="1"/>
</dbReference>